<dbReference type="Gene3D" id="3.60.15.10">
    <property type="entry name" value="Ribonuclease Z/Hydroxyacylglutathione hydrolase-like"/>
    <property type="match status" value="1"/>
</dbReference>
<dbReference type="HOGENOM" id="CLU_070010_4_0_2"/>
<dbReference type="STRING" id="529709.PYCH_05180"/>
<evidence type="ECO:0000256" key="2">
    <source>
        <dbReference type="HAMAP-Rule" id="MF_00457"/>
    </source>
</evidence>
<dbReference type="KEGG" id="pya:PYCH_05180"/>
<keyword evidence="5" id="KW-1185">Reference proteome</keyword>
<protein>
    <recommendedName>
        <fullName evidence="2">UPF0173 metal-dependent hydrolase PYCH_05180</fullName>
    </recommendedName>
</protein>
<dbReference type="Pfam" id="PF13483">
    <property type="entry name" value="Lactamase_B_3"/>
    <property type="match status" value="1"/>
</dbReference>
<dbReference type="SUPFAM" id="SSF56281">
    <property type="entry name" value="Metallo-hydrolase/oxidoreductase"/>
    <property type="match status" value="1"/>
</dbReference>
<proteinExistence type="inferred from homology"/>
<dbReference type="eggNOG" id="arCOG00497">
    <property type="taxonomic scope" value="Archaea"/>
</dbReference>
<evidence type="ECO:0000256" key="1">
    <source>
        <dbReference type="ARBA" id="ARBA00022801"/>
    </source>
</evidence>
<dbReference type="InterPro" id="IPR036866">
    <property type="entry name" value="RibonucZ/Hydroxyglut_hydro"/>
</dbReference>
<feature type="domain" description="Metallo-beta-lactamase" evidence="3">
    <location>
        <begin position="11"/>
        <end position="192"/>
    </location>
</feature>
<dbReference type="SMART" id="SM00849">
    <property type="entry name" value="Lactamase_B"/>
    <property type="match status" value="1"/>
</dbReference>
<evidence type="ECO:0000313" key="5">
    <source>
        <dbReference type="Proteomes" id="UP000008386"/>
    </source>
</evidence>
<gene>
    <name evidence="4" type="ordered locus">PYCH_05180</name>
</gene>
<name>F8AHS5_PYRYC</name>
<dbReference type="InterPro" id="IPR022877">
    <property type="entry name" value="UPF0173"/>
</dbReference>
<dbReference type="Proteomes" id="UP000008386">
    <property type="component" value="Chromosome"/>
</dbReference>
<accession>F8AHS5</accession>
<evidence type="ECO:0000313" key="4">
    <source>
        <dbReference type="EMBL" id="AEH24208.1"/>
    </source>
</evidence>
<dbReference type="PANTHER" id="PTHR43546:SF3">
    <property type="entry name" value="UPF0173 METAL-DEPENDENT HYDROLASE MJ1163"/>
    <property type="match status" value="1"/>
</dbReference>
<dbReference type="InterPro" id="IPR050114">
    <property type="entry name" value="UPF0173_UPF0282_UlaG_hydrolase"/>
</dbReference>
<dbReference type="HAMAP" id="MF_00457">
    <property type="entry name" value="UPF0173"/>
    <property type="match status" value="1"/>
</dbReference>
<dbReference type="AlphaFoldDB" id="F8AHS5"/>
<dbReference type="GO" id="GO:0016787">
    <property type="term" value="F:hydrolase activity"/>
    <property type="evidence" value="ECO:0007669"/>
    <property type="project" value="UniProtKB-UniRule"/>
</dbReference>
<dbReference type="InterPro" id="IPR001279">
    <property type="entry name" value="Metallo-B-lactamas"/>
</dbReference>
<organism evidence="4 5">
    <name type="scientific">Pyrococcus yayanosii (strain CH1 / JCM 16557)</name>
    <dbReference type="NCBI Taxonomy" id="529709"/>
    <lineage>
        <taxon>Archaea</taxon>
        <taxon>Methanobacteriati</taxon>
        <taxon>Methanobacteriota</taxon>
        <taxon>Thermococci</taxon>
        <taxon>Thermococcales</taxon>
        <taxon>Thermococcaceae</taxon>
        <taxon>Pyrococcus</taxon>
    </lineage>
</organism>
<reference evidence="4 5" key="1">
    <citation type="journal article" date="2011" name="J. Bacteriol.">
        <title>Complete genome sequence of the obligate piezophilic hyperthermophilic archaeon Pyrococcus yayanosii CH1.</title>
        <authorList>
            <person name="Jun X."/>
            <person name="Lupeng L."/>
            <person name="Minjuan X."/>
            <person name="Oger P."/>
            <person name="Fengping W."/>
            <person name="Jebbar M."/>
            <person name="Xiang X."/>
        </authorList>
    </citation>
    <scope>NUCLEOTIDE SEQUENCE [LARGE SCALE GENOMIC DNA]</scope>
    <source>
        <strain evidence="5">CH1 / JCM 16557</strain>
    </source>
</reference>
<sequence>MVAMVKVKFLGHAAFYIEGSKKILIDPFLSGNPVAAAKPEELEADLILVTHAHGDHVGDAAEIARRTGAKIVAMYDIANYLVENNKGITTVGMNYGPTEIDGVKIVQVPAWHSSSDGKYSIGNACGYIIELDGVKIYHAGDTFVFKDMELFAELYGPIDLALLPIGGHFTMGVEEAAKAVELLKPKKVIPMHYNTWPPISADPEEFKRLVGDKAEVIILKPGEMIEL</sequence>
<dbReference type="EMBL" id="CP002779">
    <property type="protein sequence ID" value="AEH24208.1"/>
    <property type="molecule type" value="Genomic_DNA"/>
</dbReference>
<dbReference type="NCBIfam" id="NF001911">
    <property type="entry name" value="PRK00685.1"/>
    <property type="match status" value="1"/>
</dbReference>
<evidence type="ECO:0000259" key="3">
    <source>
        <dbReference type="SMART" id="SM00849"/>
    </source>
</evidence>
<keyword evidence="1 2" id="KW-0378">Hydrolase</keyword>
<comment type="similarity">
    <text evidence="2">Belongs to the UPF0173 family.</text>
</comment>
<dbReference type="PANTHER" id="PTHR43546">
    <property type="entry name" value="UPF0173 METAL-DEPENDENT HYDROLASE MJ1163-RELATED"/>
    <property type="match status" value="1"/>
</dbReference>